<dbReference type="InterPro" id="IPR003673">
    <property type="entry name" value="CoA-Trfase_fam_III"/>
</dbReference>
<name>A0A382UGZ3_9ZZZZ</name>
<dbReference type="Gene3D" id="3.40.50.10540">
    <property type="entry name" value="Crotonobetainyl-coa:carnitine coa-transferase, domain 1"/>
    <property type="match status" value="2"/>
</dbReference>
<dbReference type="EMBL" id="UINC01144085">
    <property type="protein sequence ID" value="SVD33382.1"/>
    <property type="molecule type" value="Genomic_DNA"/>
</dbReference>
<dbReference type="PANTHER" id="PTHR48228">
    <property type="entry name" value="SUCCINYL-COA--D-CITRAMALATE COA-TRANSFERASE"/>
    <property type="match status" value="1"/>
</dbReference>
<dbReference type="Pfam" id="PF02515">
    <property type="entry name" value="CoA_transf_3"/>
    <property type="match status" value="2"/>
</dbReference>
<feature type="non-terminal residue" evidence="1">
    <location>
        <position position="293"/>
    </location>
</feature>
<dbReference type="InterPro" id="IPR023606">
    <property type="entry name" value="CoA-Trfase_III_dom_1_sf"/>
</dbReference>
<proteinExistence type="predicted"/>
<gene>
    <name evidence="1" type="ORF">METZ01_LOCUS386236</name>
</gene>
<protein>
    <recommendedName>
        <fullName evidence="2">CoA transferase</fullName>
    </recommendedName>
</protein>
<accession>A0A382UGZ3</accession>
<dbReference type="InterPro" id="IPR044855">
    <property type="entry name" value="CoA-Trfase_III_dom3_sf"/>
</dbReference>
<dbReference type="SUPFAM" id="SSF89796">
    <property type="entry name" value="CoA-transferase family III (CaiB/BaiF)"/>
    <property type="match status" value="2"/>
</dbReference>
<organism evidence="1">
    <name type="scientific">marine metagenome</name>
    <dbReference type="NCBI Taxonomy" id="408172"/>
    <lineage>
        <taxon>unclassified sequences</taxon>
        <taxon>metagenomes</taxon>
        <taxon>ecological metagenomes</taxon>
    </lineage>
</organism>
<sequence>PPMPSLFSHPAQAGDGLWMQFGNLLPHLFDNFLIATELIDIVTDEDFNPKQLLLKTPEKQEAFRLRMLNRIQERPAAEWMQDFISDGGIVATTYQTSQQALHDPDIVANGHVIERQNGGLQLGPVSYLTDTPAQPGEDATTDDSWALQWLANPRPQPKEAPSETLPLTGIRVIEIATIIAAPLGAAFLADMGAEVIKIEQLGGDPFRGMLSGLGSARVNVGKRSISVNMKTDAGRQIVLDLLRDADVMIHNFRPGVPERLGISYSQVSKINTNIIYLQCNGYGSNGPGALRPS</sequence>
<dbReference type="AlphaFoldDB" id="A0A382UGZ3"/>
<dbReference type="GO" id="GO:0003824">
    <property type="term" value="F:catalytic activity"/>
    <property type="evidence" value="ECO:0007669"/>
    <property type="project" value="InterPro"/>
</dbReference>
<dbReference type="InterPro" id="IPR050509">
    <property type="entry name" value="CoA-transferase_III"/>
</dbReference>
<feature type="non-terminal residue" evidence="1">
    <location>
        <position position="1"/>
    </location>
</feature>
<evidence type="ECO:0000313" key="1">
    <source>
        <dbReference type="EMBL" id="SVD33382.1"/>
    </source>
</evidence>
<evidence type="ECO:0008006" key="2">
    <source>
        <dbReference type="Google" id="ProtNLM"/>
    </source>
</evidence>
<dbReference type="PANTHER" id="PTHR48228:SF5">
    <property type="entry name" value="ALPHA-METHYLACYL-COA RACEMASE"/>
    <property type="match status" value="1"/>
</dbReference>
<reference evidence="1" key="1">
    <citation type="submission" date="2018-05" db="EMBL/GenBank/DDBJ databases">
        <authorList>
            <person name="Lanie J.A."/>
            <person name="Ng W.-L."/>
            <person name="Kazmierczak K.M."/>
            <person name="Andrzejewski T.M."/>
            <person name="Davidsen T.M."/>
            <person name="Wayne K.J."/>
            <person name="Tettelin H."/>
            <person name="Glass J.I."/>
            <person name="Rusch D."/>
            <person name="Podicherti R."/>
            <person name="Tsui H.-C.T."/>
            <person name="Winkler M.E."/>
        </authorList>
    </citation>
    <scope>NUCLEOTIDE SEQUENCE</scope>
</reference>
<dbReference type="Gene3D" id="3.30.1540.10">
    <property type="entry name" value="formyl-coa transferase, domain 3"/>
    <property type="match status" value="1"/>
</dbReference>